<keyword evidence="6 12" id="KW-0067">ATP-binding</keyword>
<protein>
    <submittedName>
        <fullName evidence="12">ATP-binding cassette domain-containing protein</fullName>
    </submittedName>
</protein>
<evidence type="ECO:0000256" key="8">
    <source>
        <dbReference type="ARBA" id="ARBA00023136"/>
    </source>
</evidence>
<dbReference type="InterPro" id="IPR017871">
    <property type="entry name" value="ABC_transporter-like_CS"/>
</dbReference>
<dbReference type="PROSITE" id="PS50893">
    <property type="entry name" value="ABC_TRANSPORTER_2"/>
    <property type="match status" value="1"/>
</dbReference>
<dbReference type="Gene3D" id="3.40.50.300">
    <property type="entry name" value="P-loop containing nucleotide triphosphate hydrolases"/>
    <property type="match status" value="1"/>
</dbReference>
<dbReference type="RefSeq" id="WP_344329293.1">
    <property type="nucleotide sequence ID" value="NZ_BAAAPY010000010.1"/>
</dbReference>
<dbReference type="EMBL" id="BAAAPY010000010">
    <property type="protein sequence ID" value="GAA2083186.1"/>
    <property type="molecule type" value="Genomic_DNA"/>
</dbReference>
<comment type="caution">
    <text evidence="12">The sequence shown here is derived from an EMBL/GenBank/DDBJ whole genome shotgun (WGS) entry which is preliminary data.</text>
</comment>
<dbReference type="Proteomes" id="UP001501480">
    <property type="component" value="Unassembled WGS sequence"/>
</dbReference>
<dbReference type="Gene3D" id="2.40.50.100">
    <property type="match status" value="1"/>
</dbReference>
<dbReference type="PROSITE" id="PS51866">
    <property type="entry name" value="MOP"/>
    <property type="match status" value="1"/>
</dbReference>
<organism evidence="12 13">
    <name type="scientific">Aeromicrobium halocynthiae</name>
    <dbReference type="NCBI Taxonomy" id="560557"/>
    <lineage>
        <taxon>Bacteria</taxon>
        <taxon>Bacillati</taxon>
        <taxon>Actinomycetota</taxon>
        <taxon>Actinomycetes</taxon>
        <taxon>Propionibacteriales</taxon>
        <taxon>Nocardioidaceae</taxon>
        <taxon>Aeromicrobium</taxon>
    </lineage>
</organism>
<dbReference type="InterPro" id="IPR050093">
    <property type="entry name" value="ABC_SmlMolc_Importer"/>
</dbReference>
<dbReference type="InterPro" id="IPR027417">
    <property type="entry name" value="P-loop_NTPase"/>
</dbReference>
<evidence type="ECO:0000259" key="11">
    <source>
        <dbReference type="PROSITE" id="PS51866"/>
    </source>
</evidence>
<sequence length="362" mass="37717">MTSATHPVGSGLTARIRSEERDVDLALTLATGETVAVLGPNGAGKSTLVTALAGLLRPDEASIRLDGTVLAGDGTWLPAHRRGVALLAQDALLFPHLDARENVAFGPRSAGVPRRAAREAAERWLHDLGVADLADRRPSELSGGQAQRVALARALATEPRLLLLDEPMAALDVSVAPEIRRLLRRVLADRTTILVTHDVLDALALADRVVVVEDGRVVEDGPTREVLTRPRSAFGARIAGLDLIAGSMRDGRLVTPDGLAIDGTPSEPLPDGTPTVAVVSPADVAVHLDAPGGSPRNTMSATITHLEPFGDHVLVRTDVADARITLASAAELDLSPGTRVHLVVKATAVALHPARPGAPGAS</sequence>
<keyword evidence="4" id="KW-0997">Cell inner membrane</keyword>
<name>A0ABP5HNP3_9ACTN</name>
<dbReference type="PANTHER" id="PTHR42781">
    <property type="entry name" value="SPERMIDINE/PUTRESCINE IMPORT ATP-BINDING PROTEIN POTA"/>
    <property type="match status" value="1"/>
</dbReference>
<gene>
    <name evidence="12" type="ORF">GCM10009821_25270</name>
</gene>
<keyword evidence="13" id="KW-1185">Reference proteome</keyword>
<evidence type="ECO:0000256" key="2">
    <source>
        <dbReference type="ARBA" id="ARBA00022475"/>
    </source>
</evidence>
<dbReference type="SUPFAM" id="SSF50331">
    <property type="entry name" value="MOP-like"/>
    <property type="match status" value="1"/>
</dbReference>
<keyword evidence="5" id="KW-0547">Nucleotide-binding</keyword>
<evidence type="ECO:0000256" key="1">
    <source>
        <dbReference type="ARBA" id="ARBA00022448"/>
    </source>
</evidence>
<keyword evidence="7" id="KW-1278">Translocase</keyword>
<dbReference type="Pfam" id="PF00005">
    <property type="entry name" value="ABC_tran"/>
    <property type="match status" value="1"/>
</dbReference>
<accession>A0ABP5HNP3</accession>
<dbReference type="InterPro" id="IPR003439">
    <property type="entry name" value="ABC_transporter-like_ATP-bd"/>
</dbReference>
<dbReference type="SUPFAM" id="SSF52540">
    <property type="entry name" value="P-loop containing nucleoside triphosphate hydrolases"/>
    <property type="match status" value="1"/>
</dbReference>
<evidence type="ECO:0000256" key="4">
    <source>
        <dbReference type="ARBA" id="ARBA00022519"/>
    </source>
</evidence>
<dbReference type="SMART" id="SM00382">
    <property type="entry name" value="AAA"/>
    <property type="match status" value="1"/>
</dbReference>
<keyword evidence="3 9" id="KW-0500">Molybdenum</keyword>
<dbReference type="InterPro" id="IPR005116">
    <property type="entry name" value="Transp-assoc_OB_typ1"/>
</dbReference>
<keyword evidence="2" id="KW-1003">Cell membrane</keyword>
<proteinExistence type="predicted"/>
<keyword evidence="8" id="KW-0472">Membrane</keyword>
<dbReference type="PANTHER" id="PTHR42781:SF1">
    <property type="entry name" value="THIAMINE IMPORT ATP-BINDING PROTEIN THIQ"/>
    <property type="match status" value="1"/>
</dbReference>
<dbReference type="Pfam" id="PF03459">
    <property type="entry name" value="TOBE"/>
    <property type="match status" value="1"/>
</dbReference>
<dbReference type="InterPro" id="IPR004606">
    <property type="entry name" value="Mop_domain"/>
</dbReference>
<evidence type="ECO:0000259" key="10">
    <source>
        <dbReference type="PROSITE" id="PS50893"/>
    </source>
</evidence>
<evidence type="ECO:0000256" key="3">
    <source>
        <dbReference type="ARBA" id="ARBA00022505"/>
    </source>
</evidence>
<evidence type="ECO:0000313" key="13">
    <source>
        <dbReference type="Proteomes" id="UP001501480"/>
    </source>
</evidence>
<reference evidence="13" key="1">
    <citation type="journal article" date="2019" name="Int. J. Syst. Evol. Microbiol.">
        <title>The Global Catalogue of Microorganisms (GCM) 10K type strain sequencing project: providing services to taxonomists for standard genome sequencing and annotation.</title>
        <authorList>
            <consortium name="The Broad Institute Genomics Platform"/>
            <consortium name="The Broad Institute Genome Sequencing Center for Infectious Disease"/>
            <person name="Wu L."/>
            <person name="Ma J."/>
        </authorList>
    </citation>
    <scope>NUCLEOTIDE SEQUENCE [LARGE SCALE GENOMIC DNA]</scope>
    <source>
        <strain evidence="13">JCM 15749</strain>
    </source>
</reference>
<evidence type="ECO:0000256" key="6">
    <source>
        <dbReference type="ARBA" id="ARBA00022840"/>
    </source>
</evidence>
<evidence type="ECO:0000256" key="9">
    <source>
        <dbReference type="PROSITE-ProRule" id="PRU01213"/>
    </source>
</evidence>
<dbReference type="InterPro" id="IPR008995">
    <property type="entry name" value="Mo/tungstate-bd_C_term_dom"/>
</dbReference>
<dbReference type="GO" id="GO:0005524">
    <property type="term" value="F:ATP binding"/>
    <property type="evidence" value="ECO:0007669"/>
    <property type="project" value="UniProtKB-KW"/>
</dbReference>
<feature type="domain" description="ABC transporter" evidence="10">
    <location>
        <begin position="7"/>
        <end position="239"/>
    </location>
</feature>
<keyword evidence="1" id="KW-0813">Transport</keyword>
<evidence type="ECO:0000256" key="7">
    <source>
        <dbReference type="ARBA" id="ARBA00022967"/>
    </source>
</evidence>
<dbReference type="InterPro" id="IPR003593">
    <property type="entry name" value="AAA+_ATPase"/>
</dbReference>
<feature type="domain" description="Mop" evidence="11">
    <location>
        <begin position="292"/>
        <end position="353"/>
    </location>
</feature>
<evidence type="ECO:0000313" key="12">
    <source>
        <dbReference type="EMBL" id="GAA2083186.1"/>
    </source>
</evidence>
<dbReference type="PROSITE" id="PS00211">
    <property type="entry name" value="ABC_TRANSPORTER_1"/>
    <property type="match status" value="1"/>
</dbReference>
<evidence type="ECO:0000256" key="5">
    <source>
        <dbReference type="ARBA" id="ARBA00022741"/>
    </source>
</evidence>